<dbReference type="GO" id="GO:0004407">
    <property type="term" value="F:histone deacetylase activity"/>
    <property type="evidence" value="ECO:0007669"/>
    <property type="project" value="TreeGrafter"/>
</dbReference>
<evidence type="ECO:0000313" key="2">
    <source>
        <dbReference type="EMBL" id="GAH07659.1"/>
    </source>
</evidence>
<evidence type="ECO:0000259" key="1">
    <source>
        <dbReference type="Pfam" id="PF00850"/>
    </source>
</evidence>
<reference evidence="2" key="1">
    <citation type="journal article" date="2014" name="Front. Microbiol.">
        <title>High frequency of phylogenetically diverse reductive dehalogenase-homologous genes in deep subseafloor sedimentary metagenomes.</title>
        <authorList>
            <person name="Kawai M."/>
            <person name="Futagami T."/>
            <person name="Toyoda A."/>
            <person name="Takaki Y."/>
            <person name="Nishi S."/>
            <person name="Hori S."/>
            <person name="Arai W."/>
            <person name="Tsubouchi T."/>
            <person name="Morono Y."/>
            <person name="Uchiyama I."/>
            <person name="Ito T."/>
            <person name="Fujiyama A."/>
            <person name="Inagaki F."/>
            <person name="Takami H."/>
        </authorList>
    </citation>
    <scope>NUCLEOTIDE SEQUENCE</scope>
    <source>
        <strain evidence="2">Expedition CK06-06</strain>
    </source>
</reference>
<dbReference type="InterPro" id="IPR023696">
    <property type="entry name" value="Ureohydrolase_dom_sf"/>
</dbReference>
<gene>
    <name evidence="2" type="ORF">S01H4_55631</name>
</gene>
<feature type="non-terminal residue" evidence="2">
    <location>
        <position position="1"/>
    </location>
</feature>
<dbReference type="InterPro" id="IPR023801">
    <property type="entry name" value="His_deacetylse_dom"/>
</dbReference>
<dbReference type="InterPro" id="IPR037138">
    <property type="entry name" value="His_deacetylse_dom_sf"/>
</dbReference>
<accession>X1DRR2</accession>
<feature type="domain" description="Histone deacetylase" evidence="1">
    <location>
        <begin position="1"/>
        <end position="150"/>
    </location>
</feature>
<dbReference type="EMBL" id="BART01032128">
    <property type="protein sequence ID" value="GAH07659.1"/>
    <property type="molecule type" value="Genomic_DNA"/>
</dbReference>
<comment type="caution">
    <text evidence="2">The sequence shown here is derived from an EMBL/GenBank/DDBJ whole genome shotgun (WGS) entry which is preliminary data.</text>
</comment>
<dbReference type="CDD" id="cd09992">
    <property type="entry name" value="HDAC_classII"/>
    <property type="match status" value="1"/>
</dbReference>
<sequence>DWDVHHGNGTQAMFYDDPAVLYFSVHQYPFYPGTGSKAEKGSGKGLNYNINVPLPAGSGDEDYLKVFEEKLKPAALAFSPDFVLISAGFDAHKDDLLGGMEVTAQGFAQLTQIVKGIAERCCAGRLVSVLEGGYHLEGLSASVEAHIRVLMR</sequence>
<dbReference type="GO" id="GO:0040029">
    <property type="term" value="P:epigenetic regulation of gene expression"/>
    <property type="evidence" value="ECO:0007669"/>
    <property type="project" value="TreeGrafter"/>
</dbReference>
<dbReference type="PANTHER" id="PTHR10625">
    <property type="entry name" value="HISTONE DEACETYLASE HDAC1-RELATED"/>
    <property type="match status" value="1"/>
</dbReference>
<dbReference type="Pfam" id="PF00850">
    <property type="entry name" value="Hist_deacetyl"/>
    <property type="match status" value="1"/>
</dbReference>
<protein>
    <recommendedName>
        <fullName evidence="1">Histone deacetylase domain-containing protein</fullName>
    </recommendedName>
</protein>
<dbReference type="Gene3D" id="3.40.800.20">
    <property type="entry name" value="Histone deacetylase domain"/>
    <property type="match status" value="1"/>
</dbReference>
<dbReference type="SUPFAM" id="SSF52768">
    <property type="entry name" value="Arginase/deacetylase"/>
    <property type="match status" value="1"/>
</dbReference>
<organism evidence="2">
    <name type="scientific">marine sediment metagenome</name>
    <dbReference type="NCBI Taxonomy" id="412755"/>
    <lineage>
        <taxon>unclassified sequences</taxon>
        <taxon>metagenomes</taxon>
        <taxon>ecological metagenomes</taxon>
    </lineage>
</organism>
<name>X1DRR2_9ZZZZ</name>
<dbReference type="AlphaFoldDB" id="X1DRR2"/>
<proteinExistence type="predicted"/>
<dbReference type="PANTHER" id="PTHR10625:SF10">
    <property type="entry name" value="HISTONE DEACETYLASE HDAC1"/>
    <property type="match status" value="1"/>
</dbReference>